<dbReference type="InterPro" id="IPR023346">
    <property type="entry name" value="Lysozyme-like_dom_sf"/>
</dbReference>
<sequence>MKALIISISLVLVLMYQVQDIASLIHPVKSSQIQQNPLQTAAIKLGIGDPGEKVLRAVEIASRQTGLSEPFILALIFTESGFDPKAISRKNYKGLLQIPYAVYYEDANVLIGAWIFMEKLRITNGNFKKAVIIYKGYPLTDQRGHQQADKVLKLTKQIKEKCDV</sequence>
<feature type="domain" description="Transglycosylase SLT" evidence="1">
    <location>
        <begin position="59"/>
        <end position="98"/>
    </location>
</feature>
<name>A0A6M3IM99_9ZZZZ</name>
<dbReference type="SUPFAM" id="SSF53955">
    <property type="entry name" value="Lysozyme-like"/>
    <property type="match status" value="1"/>
</dbReference>
<dbReference type="Gene3D" id="1.10.530.10">
    <property type="match status" value="1"/>
</dbReference>
<evidence type="ECO:0000313" key="2">
    <source>
        <dbReference type="EMBL" id="QJA58636.1"/>
    </source>
</evidence>
<evidence type="ECO:0000313" key="3">
    <source>
        <dbReference type="EMBL" id="QJA73060.1"/>
    </source>
</evidence>
<gene>
    <name evidence="4" type="ORF">MM171B01597_0006</name>
    <name evidence="3" type="ORF">MM415A02499_0005</name>
    <name evidence="2" type="ORF">MM415B01433_0027</name>
</gene>
<dbReference type="EMBL" id="MT141332">
    <property type="protein sequence ID" value="QJA58636.1"/>
    <property type="molecule type" value="Genomic_DNA"/>
</dbReference>
<dbReference type="EMBL" id="MT141999">
    <property type="protein sequence ID" value="QJA73060.1"/>
    <property type="molecule type" value="Genomic_DNA"/>
</dbReference>
<evidence type="ECO:0000259" key="1">
    <source>
        <dbReference type="Pfam" id="PF01464"/>
    </source>
</evidence>
<protein>
    <submittedName>
        <fullName evidence="2">Putative transglycosylase</fullName>
    </submittedName>
</protein>
<organism evidence="2">
    <name type="scientific">viral metagenome</name>
    <dbReference type="NCBI Taxonomy" id="1070528"/>
    <lineage>
        <taxon>unclassified sequences</taxon>
        <taxon>metagenomes</taxon>
        <taxon>organismal metagenomes</taxon>
    </lineage>
</organism>
<dbReference type="Pfam" id="PF01464">
    <property type="entry name" value="SLT"/>
    <property type="match status" value="1"/>
</dbReference>
<dbReference type="InterPro" id="IPR008258">
    <property type="entry name" value="Transglycosylase_SLT_dom_1"/>
</dbReference>
<reference evidence="2" key="1">
    <citation type="submission" date="2020-03" db="EMBL/GenBank/DDBJ databases">
        <title>The deep terrestrial virosphere.</title>
        <authorList>
            <person name="Holmfeldt K."/>
            <person name="Nilsson E."/>
            <person name="Simone D."/>
            <person name="Lopez-Fernandez M."/>
            <person name="Wu X."/>
            <person name="de Brujin I."/>
            <person name="Lundin D."/>
            <person name="Andersson A."/>
            <person name="Bertilsson S."/>
            <person name="Dopson M."/>
        </authorList>
    </citation>
    <scope>NUCLEOTIDE SEQUENCE</scope>
    <source>
        <strain evidence="4">MM171B01597</strain>
        <strain evidence="3">MM415A02499</strain>
        <strain evidence="2">MM415B01433</strain>
    </source>
</reference>
<evidence type="ECO:0000313" key="4">
    <source>
        <dbReference type="EMBL" id="QJB01991.1"/>
    </source>
</evidence>
<dbReference type="EMBL" id="MT143750">
    <property type="protein sequence ID" value="QJB01991.1"/>
    <property type="molecule type" value="Genomic_DNA"/>
</dbReference>
<accession>A0A6M3IM99</accession>
<proteinExistence type="predicted"/>
<dbReference type="AlphaFoldDB" id="A0A6M3IM99"/>